<dbReference type="GO" id="GO:0005634">
    <property type="term" value="C:nucleus"/>
    <property type="evidence" value="ECO:0007669"/>
    <property type="project" value="TreeGrafter"/>
</dbReference>
<gene>
    <name evidence="10" type="ORF">FNV43_RR13117</name>
</gene>
<evidence type="ECO:0000256" key="7">
    <source>
        <dbReference type="ARBA" id="ARBA00022842"/>
    </source>
</evidence>
<dbReference type="PROSITE" id="PS50142">
    <property type="entry name" value="RNASE_3_2"/>
    <property type="match status" value="1"/>
</dbReference>
<evidence type="ECO:0000313" key="11">
    <source>
        <dbReference type="Proteomes" id="UP000796880"/>
    </source>
</evidence>
<dbReference type="InterPro" id="IPR014720">
    <property type="entry name" value="dsRBD_dom"/>
</dbReference>
<sequence>MEAQPDEEYMETAITDAEGGEEELIKLLHIKGEDADDDDEDHNKKENKNLEELEEIIGYKFDNKSLLEEAFTHSSACSSSSSSSRSSYERLEFVGDAVLNLLISKEHYFLYPELSSGPLTRLRSANVDTEKLARVAVKHGLHRFLRHTKPCLEEEITKFTQEITEFPLHSNGLIDVPKDLADIVESAIGAVFIDSNSCLDTVWKVFKSLLEPIISPGTIKMHPVTELYEMCQKNNLNVRFVDLWKKNIGFHVYIEDQLIGRASYGLKKDIAYNRAAKDALDNIGRMKNTASNTTKFSLNTIKS</sequence>
<evidence type="ECO:0000256" key="2">
    <source>
        <dbReference type="ARBA" id="ARBA00001946"/>
    </source>
</evidence>
<dbReference type="PANTHER" id="PTHR14950:SF54">
    <property type="entry name" value="RNASE II-LIKE 1"/>
    <property type="match status" value="1"/>
</dbReference>
<dbReference type="InterPro" id="IPR000999">
    <property type="entry name" value="RNase_III_dom"/>
</dbReference>
<comment type="caution">
    <text evidence="10">The sequence shown here is derived from an EMBL/GenBank/DDBJ whole genome shotgun (WGS) entry which is preliminary data.</text>
</comment>
<dbReference type="SMART" id="SM00535">
    <property type="entry name" value="RIBOc"/>
    <property type="match status" value="1"/>
</dbReference>
<dbReference type="Pfam" id="PF00035">
    <property type="entry name" value="dsrm"/>
    <property type="match status" value="1"/>
</dbReference>
<dbReference type="OrthoDB" id="416741at2759"/>
<protein>
    <recommendedName>
        <fullName evidence="9">RNase III domain-containing protein</fullName>
    </recommendedName>
</protein>
<evidence type="ECO:0000256" key="6">
    <source>
        <dbReference type="ARBA" id="ARBA00022801"/>
    </source>
</evidence>
<evidence type="ECO:0000256" key="3">
    <source>
        <dbReference type="ARBA" id="ARBA00022722"/>
    </source>
</evidence>
<dbReference type="SUPFAM" id="SSF54768">
    <property type="entry name" value="dsRNA-binding domain-like"/>
    <property type="match status" value="1"/>
</dbReference>
<keyword evidence="4" id="KW-0479">Metal-binding</keyword>
<evidence type="ECO:0000256" key="4">
    <source>
        <dbReference type="ARBA" id="ARBA00022723"/>
    </source>
</evidence>
<evidence type="ECO:0000256" key="8">
    <source>
        <dbReference type="ARBA" id="ARBA00022884"/>
    </source>
</evidence>
<dbReference type="EMBL" id="VOIH02000006">
    <property type="protein sequence ID" value="KAF3443435.1"/>
    <property type="molecule type" value="Genomic_DNA"/>
</dbReference>
<keyword evidence="6" id="KW-0378">Hydrolase</keyword>
<dbReference type="Gene3D" id="1.10.1520.10">
    <property type="entry name" value="Ribonuclease III domain"/>
    <property type="match status" value="1"/>
</dbReference>
<evidence type="ECO:0000313" key="10">
    <source>
        <dbReference type="EMBL" id="KAF3443435.1"/>
    </source>
</evidence>
<dbReference type="SUPFAM" id="SSF69065">
    <property type="entry name" value="RNase III domain-like"/>
    <property type="match status" value="1"/>
</dbReference>
<dbReference type="GO" id="GO:0004525">
    <property type="term" value="F:ribonuclease III activity"/>
    <property type="evidence" value="ECO:0007669"/>
    <property type="project" value="InterPro"/>
</dbReference>
<keyword evidence="3" id="KW-0540">Nuclease</keyword>
<comment type="cofactor">
    <cofactor evidence="1">
        <name>Mn(2+)</name>
        <dbReference type="ChEBI" id="CHEBI:29035"/>
    </cofactor>
</comment>
<name>A0A8K0MEP3_9ROSA</name>
<dbReference type="FunFam" id="1.10.1520.10:FF:000004">
    <property type="entry name" value="Endoribonuclease dicer-like 1"/>
    <property type="match status" value="1"/>
</dbReference>
<keyword evidence="8" id="KW-0694">RNA-binding</keyword>
<comment type="cofactor">
    <cofactor evidence="2">
        <name>Mg(2+)</name>
        <dbReference type="ChEBI" id="CHEBI:18420"/>
    </cofactor>
</comment>
<evidence type="ECO:0000259" key="9">
    <source>
        <dbReference type="PROSITE" id="PS50142"/>
    </source>
</evidence>
<keyword evidence="11" id="KW-1185">Reference proteome</keyword>
<dbReference type="GO" id="GO:0030422">
    <property type="term" value="P:siRNA processing"/>
    <property type="evidence" value="ECO:0007669"/>
    <property type="project" value="TreeGrafter"/>
</dbReference>
<keyword evidence="5" id="KW-0255">Endonuclease</keyword>
<dbReference type="AlphaFoldDB" id="A0A8K0MEP3"/>
<accession>A0A8K0MEP3</accession>
<dbReference type="PROSITE" id="PS00517">
    <property type="entry name" value="RNASE_3_1"/>
    <property type="match status" value="1"/>
</dbReference>
<dbReference type="Gene3D" id="3.30.160.20">
    <property type="match status" value="1"/>
</dbReference>
<dbReference type="CDD" id="cd00593">
    <property type="entry name" value="RIBOc"/>
    <property type="match status" value="1"/>
</dbReference>
<dbReference type="Pfam" id="PF00636">
    <property type="entry name" value="Ribonuclease_3"/>
    <property type="match status" value="1"/>
</dbReference>
<reference evidence="10" key="1">
    <citation type="submission" date="2020-03" db="EMBL/GenBank/DDBJ databases">
        <title>A high-quality chromosome-level genome assembly of a woody plant with both climbing and erect habits, Rhamnella rubrinervis.</title>
        <authorList>
            <person name="Lu Z."/>
            <person name="Yang Y."/>
            <person name="Zhu X."/>
            <person name="Sun Y."/>
        </authorList>
    </citation>
    <scope>NUCLEOTIDE SEQUENCE</scope>
    <source>
        <strain evidence="10">BYM</strain>
        <tissue evidence="10">Leaf</tissue>
    </source>
</reference>
<dbReference type="GO" id="GO:0003723">
    <property type="term" value="F:RNA binding"/>
    <property type="evidence" value="ECO:0007669"/>
    <property type="project" value="UniProtKB-KW"/>
</dbReference>
<keyword evidence="7" id="KW-0460">Magnesium</keyword>
<proteinExistence type="predicted"/>
<dbReference type="PANTHER" id="PTHR14950">
    <property type="entry name" value="DICER-RELATED"/>
    <property type="match status" value="1"/>
</dbReference>
<feature type="domain" description="RNase III" evidence="9">
    <location>
        <begin position="50"/>
        <end position="196"/>
    </location>
</feature>
<dbReference type="GO" id="GO:0005737">
    <property type="term" value="C:cytoplasm"/>
    <property type="evidence" value="ECO:0007669"/>
    <property type="project" value="TreeGrafter"/>
</dbReference>
<dbReference type="Proteomes" id="UP000796880">
    <property type="component" value="Unassembled WGS sequence"/>
</dbReference>
<organism evidence="10 11">
    <name type="scientific">Rhamnella rubrinervis</name>
    <dbReference type="NCBI Taxonomy" id="2594499"/>
    <lineage>
        <taxon>Eukaryota</taxon>
        <taxon>Viridiplantae</taxon>
        <taxon>Streptophyta</taxon>
        <taxon>Embryophyta</taxon>
        <taxon>Tracheophyta</taxon>
        <taxon>Spermatophyta</taxon>
        <taxon>Magnoliopsida</taxon>
        <taxon>eudicotyledons</taxon>
        <taxon>Gunneridae</taxon>
        <taxon>Pentapetalae</taxon>
        <taxon>rosids</taxon>
        <taxon>fabids</taxon>
        <taxon>Rosales</taxon>
        <taxon>Rhamnaceae</taxon>
        <taxon>rhamnoid group</taxon>
        <taxon>Rhamneae</taxon>
        <taxon>Rhamnella</taxon>
    </lineage>
</organism>
<evidence type="ECO:0000256" key="5">
    <source>
        <dbReference type="ARBA" id="ARBA00022759"/>
    </source>
</evidence>
<dbReference type="GO" id="GO:0046872">
    <property type="term" value="F:metal ion binding"/>
    <property type="evidence" value="ECO:0007669"/>
    <property type="project" value="UniProtKB-KW"/>
</dbReference>
<evidence type="ECO:0000256" key="1">
    <source>
        <dbReference type="ARBA" id="ARBA00001936"/>
    </source>
</evidence>
<dbReference type="InterPro" id="IPR036389">
    <property type="entry name" value="RNase_III_sf"/>
</dbReference>